<sequence length="394" mass="47090">MKLKKSFASFEQLTKRKNKKTDCFVGALDSKQENIVETDPRNVSKKNNLVARFICDVCYHTFDLKVESVIENEEWCPYCKELKPTCKKAANCEECNKHTTLYHYLKDQEKKLAYYLGIKVKTVFVSIDPRESLLKRDKTYVFQCYDCLHVFELNTIFLVRGKWCPYCEDPSKLCYEKDCRLCIKRSFASYPYETSKHKLKYQCLQGVYDNVQNKIVSTKAYQIPLSSTDTVLQFRCDKCHENFQLTLNKVVNHHKWCQCCLHLTETILYDWFKKKFKKQNILREFNDLWTQNKYYDFCFPEKKLVIELDGPHHFIEVKNGKNPAKTQENDRYKDKIAFENNHSIIRVLQQDVIKNRNNWQQQLMEAINFCKPNNNSHRIMLYDNNNEVYNNELK</sequence>
<dbReference type="AlphaFoldDB" id="A0A6C0J4M5"/>
<accession>A0A6C0J4M5</accession>
<reference evidence="1" key="1">
    <citation type="journal article" date="2020" name="Nature">
        <title>Giant virus diversity and host interactions through global metagenomics.</title>
        <authorList>
            <person name="Schulz F."/>
            <person name="Roux S."/>
            <person name="Paez-Espino D."/>
            <person name="Jungbluth S."/>
            <person name="Walsh D.A."/>
            <person name="Denef V.J."/>
            <person name="McMahon K.D."/>
            <person name="Konstantinidis K.T."/>
            <person name="Eloe-Fadrosh E.A."/>
            <person name="Kyrpides N.C."/>
            <person name="Woyke T."/>
        </authorList>
    </citation>
    <scope>NUCLEOTIDE SEQUENCE</scope>
    <source>
        <strain evidence="1">GVMAG-M-3300025727-45</strain>
    </source>
</reference>
<dbReference type="EMBL" id="MN740310">
    <property type="protein sequence ID" value="QHT99576.1"/>
    <property type="molecule type" value="Genomic_DNA"/>
</dbReference>
<protein>
    <recommendedName>
        <fullName evidence="2">DUF559 domain-containing protein</fullName>
    </recommendedName>
</protein>
<evidence type="ECO:0008006" key="2">
    <source>
        <dbReference type="Google" id="ProtNLM"/>
    </source>
</evidence>
<organism evidence="1">
    <name type="scientific">viral metagenome</name>
    <dbReference type="NCBI Taxonomy" id="1070528"/>
    <lineage>
        <taxon>unclassified sequences</taxon>
        <taxon>metagenomes</taxon>
        <taxon>organismal metagenomes</taxon>
    </lineage>
</organism>
<evidence type="ECO:0000313" key="1">
    <source>
        <dbReference type="EMBL" id="QHT99576.1"/>
    </source>
</evidence>
<proteinExistence type="predicted"/>
<name>A0A6C0J4M5_9ZZZZ</name>